<evidence type="ECO:0000313" key="3">
    <source>
        <dbReference type="EMBL" id="KAK5647240.1"/>
    </source>
</evidence>
<organism evidence="3 4">
    <name type="scientific">Pyrocoelia pectoralis</name>
    <dbReference type="NCBI Taxonomy" id="417401"/>
    <lineage>
        <taxon>Eukaryota</taxon>
        <taxon>Metazoa</taxon>
        <taxon>Ecdysozoa</taxon>
        <taxon>Arthropoda</taxon>
        <taxon>Hexapoda</taxon>
        <taxon>Insecta</taxon>
        <taxon>Pterygota</taxon>
        <taxon>Neoptera</taxon>
        <taxon>Endopterygota</taxon>
        <taxon>Coleoptera</taxon>
        <taxon>Polyphaga</taxon>
        <taxon>Elateriformia</taxon>
        <taxon>Elateroidea</taxon>
        <taxon>Lampyridae</taxon>
        <taxon>Lampyrinae</taxon>
        <taxon>Pyrocoelia</taxon>
    </lineage>
</organism>
<dbReference type="AlphaFoldDB" id="A0AAN7ZHP5"/>
<dbReference type="PANTHER" id="PTHR12449">
    <property type="entry name" value="DEATH DOMAIN-CONTAINING PROTEIN"/>
    <property type="match status" value="1"/>
</dbReference>
<accession>A0AAN7ZHP5</accession>
<evidence type="ECO:0000259" key="2">
    <source>
        <dbReference type="Pfam" id="PF23079"/>
    </source>
</evidence>
<protein>
    <recommendedName>
        <fullName evidence="2">Nucleolar protein 4 helical domain-containing protein</fullName>
    </recommendedName>
</protein>
<evidence type="ECO:0000256" key="1">
    <source>
        <dbReference type="SAM" id="MobiDB-lite"/>
    </source>
</evidence>
<evidence type="ECO:0000313" key="4">
    <source>
        <dbReference type="Proteomes" id="UP001329430"/>
    </source>
</evidence>
<dbReference type="Proteomes" id="UP001329430">
    <property type="component" value="Chromosome 2"/>
</dbReference>
<dbReference type="EMBL" id="JAVRBK010000002">
    <property type="protein sequence ID" value="KAK5647240.1"/>
    <property type="molecule type" value="Genomic_DNA"/>
</dbReference>
<dbReference type="InterPro" id="IPR056549">
    <property type="entry name" value="HTH_NOL4"/>
</dbReference>
<feature type="domain" description="Nucleolar protein 4 helical" evidence="2">
    <location>
        <begin position="605"/>
        <end position="704"/>
    </location>
</feature>
<feature type="compositionally biased region" description="Polar residues" evidence="1">
    <location>
        <begin position="363"/>
        <end position="383"/>
    </location>
</feature>
<name>A0AAN7ZHP5_9COLE</name>
<feature type="compositionally biased region" description="Acidic residues" evidence="1">
    <location>
        <begin position="584"/>
        <end position="595"/>
    </location>
</feature>
<feature type="region of interest" description="Disordered" evidence="1">
    <location>
        <begin position="550"/>
        <end position="604"/>
    </location>
</feature>
<keyword evidence="4" id="KW-1185">Reference proteome</keyword>
<feature type="region of interest" description="Disordered" evidence="1">
    <location>
        <begin position="1"/>
        <end position="50"/>
    </location>
</feature>
<feature type="region of interest" description="Disordered" evidence="1">
    <location>
        <begin position="360"/>
        <end position="422"/>
    </location>
</feature>
<feature type="region of interest" description="Disordered" evidence="1">
    <location>
        <begin position="472"/>
        <end position="494"/>
    </location>
</feature>
<feature type="region of interest" description="Disordered" evidence="1">
    <location>
        <begin position="278"/>
        <end position="299"/>
    </location>
</feature>
<sequence>MATAMLTERGLRRKMTQGDNPKPPKKETKRKSSSKSVRAEQNNNVKRQRVSGDVKEDMFVSYQPWVIQTYGDLAKTKTITTKKYARILRTLRGEEIASADNSKFRFWVKAKGFHVGKPPGYDAKPADAIVGRYSVCDADEGILAINDQLTGSAKDPSLYVPNTPLKNSNGEPIYRKVAVVENFFDIIYNVHVELEGRPGKHAGQKRTYRTITETYAFLPREAVTRFLLGCTDCQRHPRSPSPVSVLPTPSPSPTLPLVPTTAPVLPLATLPQTPQPVISQSVPSQLTPPTSKTSLLVVDPPPSDITSYLDFGKYTKTSTECKTSQPIPGYVTSNILNQIQTLDLSQKNADISQSQVKLDCPLRNSTPEPKRSSNPLDVCNLTSRDPPKSPPKKRHLNHLSDNSQPPLPPSTTTTPKLWSPVDGIEREQSLKKQIMMPAEIDYSLPITTTYLKYMRSLGCTDEDALKFENKNENLATPEPSDSTNEEDHFSGTGAMKDTDKLKLMLLAWNYHNQTQGSRNGSGDIPDLTSIPGGEEMAGLWAQYHSALGLSKGKATPPVPRDQSSPVNADAGSAHDETSSSGNKEDEDDDDDESDDKIDTQTHDPERLKAFNMFVRLFVDENLDRMVPISKQPKEKIQAIIDSCTRQFPEFAERARKRIRTYLKSCRRNKRARDPNSPWDSTRPTPAHLTSVQAEQILASACENESHNAKRMRLGLEPVSQPMPLLPGATATDTTAAISRSIELPGGTPIKLEVDTAASVFPSSTTSSTTTNSITKGMSLTPDIKPAGLSVSNAGLSTAPLNGMGISTTPGTAPTAMYRPNFSQAFQRAGPYPLFPGQPFNTGGGLLTNGPTDLSMKQKPLLNHKLSSTEMAAVRQLITGYRESAAFLLRSADELEQLLLQQQ</sequence>
<reference evidence="3 4" key="1">
    <citation type="journal article" date="2024" name="Insects">
        <title>An Improved Chromosome-Level Genome Assembly of the Firefly Pyrocoelia pectoralis.</title>
        <authorList>
            <person name="Fu X."/>
            <person name="Meyer-Rochow V.B."/>
            <person name="Ballantyne L."/>
            <person name="Zhu X."/>
        </authorList>
    </citation>
    <scope>NUCLEOTIDE SEQUENCE [LARGE SCALE GENOMIC DNA]</scope>
    <source>
        <strain evidence="3">XCY_ONT2</strain>
    </source>
</reference>
<feature type="compositionally biased region" description="Low complexity" evidence="1">
    <location>
        <begin position="410"/>
        <end position="420"/>
    </location>
</feature>
<proteinExistence type="predicted"/>
<feature type="region of interest" description="Disordered" evidence="1">
    <location>
        <begin position="666"/>
        <end position="685"/>
    </location>
</feature>
<dbReference type="Pfam" id="PF23079">
    <property type="entry name" value="HTH_NOL4_2nd"/>
    <property type="match status" value="1"/>
</dbReference>
<dbReference type="InterPro" id="IPR039788">
    <property type="entry name" value="NOL4/NOL4L"/>
</dbReference>
<feature type="compositionally biased region" description="Polar residues" evidence="1">
    <location>
        <begin position="278"/>
        <end position="294"/>
    </location>
</feature>
<comment type="caution">
    <text evidence="3">The sequence shown here is derived from an EMBL/GenBank/DDBJ whole genome shotgun (WGS) entry which is preliminary data.</text>
</comment>
<dbReference type="PANTHER" id="PTHR12449:SF22">
    <property type="entry name" value="NUCLEOLAR PROTEIN 4"/>
    <property type="match status" value="1"/>
</dbReference>
<gene>
    <name evidence="3" type="ORF">RI129_002132</name>
</gene>